<keyword evidence="9" id="KW-0547">Nucleotide-binding</keyword>
<dbReference type="GeneID" id="109543620"/>
<feature type="active site" description="Proton acceptor" evidence="8">
    <location>
        <position position="499"/>
    </location>
</feature>
<keyword evidence="5" id="KW-0560">Oxidoreductase</keyword>
<evidence type="ECO:0008006" key="14">
    <source>
        <dbReference type="Google" id="ProtNLM"/>
    </source>
</evidence>
<evidence type="ECO:0000256" key="1">
    <source>
        <dbReference type="ARBA" id="ARBA00007532"/>
    </source>
</evidence>
<evidence type="ECO:0000259" key="11">
    <source>
        <dbReference type="Pfam" id="PF07992"/>
    </source>
</evidence>
<keyword evidence="6" id="KW-1015">Disulfide bond</keyword>
<dbReference type="PIRSF" id="PIRSF000350">
    <property type="entry name" value="Mercury_reductase_MerA"/>
    <property type="match status" value="1"/>
</dbReference>
<dbReference type="PRINTS" id="PR00411">
    <property type="entry name" value="PNDRDTASEI"/>
</dbReference>
<dbReference type="InterPro" id="IPR023753">
    <property type="entry name" value="FAD/NAD-binding_dom"/>
</dbReference>
<name>A0AAR5Q729_DENPD</name>
<dbReference type="Gene3D" id="3.50.50.60">
    <property type="entry name" value="FAD/NAD(P)-binding domain"/>
    <property type="match status" value="2"/>
</dbReference>
<reference evidence="12" key="2">
    <citation type="submission" date="2024-08" db="UniProtKB">
        <authorList>
            <consortium name="EnsemblMetazoa"/>
        </authorList>
    </citation>
    <scope>IDENTIFICATION</scope>
</reference>
<protein>
    <recommendedName>
        <fullName evidence="14">Thioredoxin reductase 2, mitochondrial</fullName>
    </recommendedName>
</protein>
<evidence type="ECO:0000256" key="5">
    <source>
        <dbReference type="ARBA" id="ARBA00023002"/>
    </source>
</evidence>
<evidence type="ECO:0000259" key="10">
    <source>
        <dbReference type="Pfam" id="PF02852"/>
    </source>
</evidence>
<reference evidence="13" key="1">
    <citation type="journal article" date="2013" name="Genome Biol.">
        <title>Draft genome of the mountain pine beetle, Dendroctonus ponderosae Hopkins, a major forest pest.</title>
        <authorList>
            <person name="Keeling C.I."/>
            <person name="Yuen M.M."/>
            <person name="Liao N.Y."/>
            <person name="Docking T.R."/>
            <person name="Chan S.K."/>
            <person name="Taylor G.A."/>
            <person name="Palmquist D.L."/>
            <person name="Jackman S.D."/>
            <person name="Nguyen A."/>
            <person name="Li M."/>
            <person name="Henderson H."/>
            <person name="Janes J.K."/>
            <person name="Zhao Y."/>
            <person name="Pandoh P."/>
            <person name="Moore R."/>
            <person name="Sperling F.A."/>
            <person name="Huber D.P."/>
            <person name="Birol I."/>
            <person name="Jones S.J."/>
            <person name="Bohlmann J."/>
        </authorList>
    </citation>
    <scope>NUCLEOTIDE SEQUENCE</scope>
</reference>
<sequence length="526" mass="57629">MQSIHYVSNMIRFNHLKSRILLSKSCAHQICRHFNSLRDPDVFDYDLVVIGGAPGGLVAAKEAASLGAKVVVADYEAPILAGASWGLRGSGANVGSIQKKLMHQAALLGDALQDAQSFGWKISGKTEHSWQKLTDALQAHLQSLNSTNKQELRDKNISYISGHARFESSRILHVATSQEEVALSAKYFLIAVEGFPKYPDIPGALDYGITSDDIFTLKHPPGKSLIVGAGCSGLECSGALNVLGYETTVMFKDSIPLRGCDQQMASIVKAEMESRGVRFLLECLPESIEKNHTGKLQILYLNKTKQKFSTEFDTILFAIGRRSLINELQLERAGVQTDLTNGKIIAKNEQTNVPHIYAIGEVLYGFPDQTPVATQAGRLLSRRLFGGSRETVDYENIPTTIFTPLEYGFVGLSEEEAHQRYGGSEIEVYHSFYKPPEYSVSKKSTSNCYLKVVSLRDADQKVLGMHFIGPQAGEIIQGFSAAMKCGLTVESLINTVGIHPTLAEEFTKINITKRSGRDPTPASCCS</sequence>
<proteinExistence type="inferred from homology"/>
<dbReference type="InterPro" id="IPR001100">
    <property type="entry name" value="Pyr_nuc-diS_OxRdtase"/>
</dbReference>
<evidence type="ECO:0000256" key="9">
    <source>
        <dbReference type="PIRSR" id="PIRSR000350-3"/>
    </source>
</evidence>
<dbReference type="Pfam" id="PF02852">
    <property type="entry name" value="Pyr_redox_dim"/>
    <property type="match status" value="1"/>
</dbReference>
<dbReference type="InterPro" id="IPR016156">
    <property type="entry name" value="FAD/NAD-linked_Rdtase_dimer_sf"/>
</dbReference>
<dbReference type="GO" id="GO:0034599">
    <property type="term" value="P:cellular response to oxidative stress"/>
    <property type="evidence" value="ECO:0007669"/>
    <property type="project" value="TreeGrafter"/>
</dbReference>
<comment type="similarity">
    <text evidence="1">Belongs to the class-I pyridine nucleotide-disulfide oxidoreductase family.</text>
</comment>
<dbReference type="FunFam" id="3.50.50.60:FF:000012">
    <property type="entry name" value="Thioredoxin reductase 1, cytoplasmic"/>
    <property type="match status" value="1"/>
</dbReference>
<keyword evidence="2" id="KW-0285">Flavoprotein</keyword>
<evidence type="ECO:0000256" key="3">
    <source>
        <dbReference type="ARBA" id="ARBA00022827"/>
    </source>
</evidence>
<dbReference type="GO" id="GO:0004791">
    <property type="term" value="F:thioredoxin-disulfide reductase (NADPH) activity"/>
    <property type="evidence" value="ECO:0007669"/>
    <property type="project" value="InterPro"/>
</dbReference>
<dbReference type="GO" id="GO:0004362">
    <property type="term" value="F:glutathione-disulfide reductase (NADPH) activity"/>
    <property type="evidence" value="ECO:0007669"/>
    <property type="project" value="TreeGrafter"/>
</dbReference>
<feature type="binding site" evidence="9">
    <location>
        <begin position="228"/>
        <end position="235"/>
    </location>
    <ligand>
        <name>NAD(+)</name>
        <dbReference type="ChEBI" id="CHEBI:57540"/>
    </ligand>
</feature>
<feature type="domain" description="Pyridine nucleotide-disulphide oxidoreductase dimerisation" evidence="10">
    <location>
        <begin position="397"/>
        <end position="507"/>
    </location>
</feature>
<evidence type="ECO:0000256" key="7">
    <source>
        <dbReference type="ARBA" id="ARBA00023284"/>
    </source>
</evidence>
<keyword evidence="4" id="KW-0521">NADP</keyword>
<dbReference type="InterPro" id="IPR006338">
    <property type="entry name" value="Thioredoxin/glutathione_Rdtase"/>
</dbReference>
<dbReference type="InterPro" id="IPR036188">
    <property type="entry name" value="FAD/NAD-bd_sf"/>
</dbReference>
<dbReference type="FunFam" id="3.30.390.30:FF:000004">
    <property type="entry name" value="Thioredoxin reductase 1, cytoplasmic"/>
    <property type="match status" value="1"/>
</dbReference>
<organism evidence="12 13">
    <name type="scientific">Dendroctonus ponderosae</name>
    <name type="common">Mountain pine beetle</name>
    <dbReference type="NCBI Taxonomy" id="77166"/>
    <lineage>
        <taxon>Eukaryota</taxon>
        <taxon>Metazoa</taxon>
        <taxon>Ecdysozoa</taxon>
        <taxon>Arthropoda</taxon>
        <taxon>Hexapoda</taxon>
        <taxon>Insecta</taxon>
        <taxon>Pterygota</taxon>
        <taxon>Neoptera</taxon>
        <taxon>Endopterygota</taxon>
        <taxon>Coleoptera</taxon>
        <taxon>Polyphaga</taxon>
        <taxon>Cucujiformia</taxon>
        <taxon>Curculionidae</taxon>
        <taxon>Scolytinae</taxon>
        <taxon>Dendroctonus</taxon>
    </lineage>
</organism>
<feature type="domain" description="FAD/NAD(P)-binding" evidence="11">
    <location>
        <begin position="45"/>
        <end position="377"/>
    </location>
</feature>
<keyword evidence="9" id="KW-0520">NAD</keyword>
<dbReference type="GO" id="GO:0005739">
    <property type="term" value="C:mitochondrion"/>
    <property type="evidence" value="ECO:0007669"/>
    <property type="project" value="TreeGrafter"/>
</dbReference>
<dbReference type="GO" id="GO:0045454">
    <property type="term" value="P:cell redox homeostasis"/>
    <property type="evidence" value="ECO:0007669"/>
    <property type="project" value="InterPro"/>
</dbReference>
<dbReference type="GO" id="GO:0006749">
    <property type="term" value="P:glutathione metabolic process"/>
    <property type="evidence" value="ECO:0007669"/>
    <property type="project" value="TreeGrafter"/>
</dbReference>
<dbReference type="NCBIfam" id="TIGR01438">
    <property type="entry name" value="TGR"/>
    <property type="match status" value="1"/>
</dbReference>
<evidence type="ECO:0000256" key="2">
    <source>
        <dbReference type="ARBA" id="ARBA00022630"/>
    </source>
</evidence>
<accession>A0AAR5Q729</accession>
<feature type="binding site" evidence="9">
    <location>
        <position position="100"/>
    </location>
    <ligand>
        <name>FAD</name>
        <dbReference type="ChEBI" id="CHEBI:57692"/>
    </ligand>
</feature>
<evidence type="ECO:0000256" key="4">
    <source>
        <dbReference type="ARBA" id="ARBA00022857"/>
    </source>
</evidence>
<dbReference type="Pfam" id="PF07992">
    <property type="entry name" value="Pyr_redox_2"/>
    <property type="match status" value="1"/>
</dbReference>
<evidence type="ECO:0000256" key="6">
    <source>
        <dbReference type="ARBA" id="ARBA00023157"/>
    </source>
</evidence>
<evidence type="ECO:0000313" key="12">
    <source>
        <dbReference type="EnsemblMetazoa" id="XP_019768990.1"/>
    </source>
</evidence>
<dbReference type="GO" id="GO:0005829">
    <property type="term" value="C:cytosol"/>
    <property type="evidence" value="ECO:0007669"/>
    <property type="project" value="TreeGrafter"/>
</dbReference>
<dbReference type="EnsemblMetazoa" id="XM_019913431.1">
    <property type="protein sequence ID" value="XP_019768990.1"/>
    <property type="gene ID" value="LOC109543620"/>
</dbReference>
<keyword evidence="3 9" id="KW-0274">FAD</keyword>
<dbReference type="AlphaFoldDB" id="A0AAR5Q729"/>
<dbReference type="GO" id="GO:0050660">
    <property type="term" value="F:flavin adenine dinucleotide binding"/>
    <property type="evidence" value="ECO:0007669"/>
    <property type="project" value="InterPro"/>
</dbReference>
<dbReference type="Gene3D" id="3.30.390.30">
    <property type="match status" value="1"/>
</dbReference>
<keyword evidence="13" id="KW-1185">Reference proteome</keyword>
<evidence type="ECO:0000313" key="13">
    <source>
        <dbReference type="Proteomes" id="UP000019118"/>
    </source>
</evidence>
<comment type="cofactor">
    <cofactor evidence="9">
        <name>FAD</name>
        <dbReference type="ChEBI" id="CHEBI:57692"/>
    </cofactor>
    <text evidence="9">Binds 1 FAD per subunit.</text>
</comment>
<evidence type="ECO:0000256" key="8">
    <source>
        <dbReference type="PIRSR" id="PIRSR000350-2"/>
    </source>
</evidence>
<dbReference type="InterPro" id="IPR004099">
    <property type="entry name" value="Pyr_nucl-diS_OxRdtase_dimer"/>
</dbReference>
<dbReference type="SUPFAM" id="SSF55424">
    <property type="entry name" value="FAD/NAD-linked reductases, dimerisation (C-terminal) domain"/>
    <property type="match status" value="1"/>
</dbReference>
<feature type="binding site" evidence="9">
    <location>
        <position position="320"/>
    </location>
    <ligand>
        <name>NAD(+)</name>
        <dbReference type="ChEBI" id="CHEBI:57540"/>
    </ligand>
</feature>
<dbReference type="PRINTS" id="PR00368">
    <property type="entry name" value="FADPNR"/>
</dbReference>
<dbReference type="PANTHER" id="PTHR42737">
    <property type="entry name" value="GLUTATHIONE REDUCTASE"/>
    <property type="match status" value="1"/>
</dbReference>
<keyword evidence="7" id="KW-0676">Redox-active center</keyword>
<dbReference type="SUPFAM" id="SSF51905">
    <property type="entry name" value="FAD/NAD(P)-binding domain"/>
    <property type="match status" value="1"/>
</dbReference>
<dbReference type="PANTHER" id="PTHR42737:SF7">
    <property type="entry name" value="THIOREDOXIN-DISULFIDE REDUCTASE"/>
    <property type="match status" value="1"/>
</dbReference>
<dbReference type="InterPro" id="IPR046952">
    <property type="entry name" value="GSHR/TRXR-like"/>
</dbReference>
<dbReference type="KEGG" id="dpa:109543620"/>
<dbReference type="Proteomes" id="UP000019118">
    <property type="component" value="Unassembled WGS sequence"/>
</dbReference>